<dbReference type="VEuPathDB" id="TrichDB:TVAG_301570"/>
<dbReference type="EMBL" id="DS113307">
    <property type="protein sequence ID" value="EAY12140.1"/>
    <property type="molecule type" value="Genomic_DNA"/>
</dbReference>
<feature type="compositionally biased region" description="Basic residues" evidence="1">
    <location>
        <begin position="1"/>
        <end position="11"/>
    </location>
</feature>
<dbReference type="AlphaFoldDB" id="A2E5H9"/>
<dbReference type="RefSeq" id="XP_001324363.1">
    <property type="nucleotide sequence ID" value="XM_001324328.1"/>
</dbReference>
<dbReference type="VEuPathDB" id="TrichDB:TVAGG3_0069150"/>
<dbReference type="Proteomes" id="UP000001542">
    <property type="component" value="Unassembled WGS sequence"/>
</dbReference>
<accession>A2E5H9</accession>
<evidence type="ECO:0000313" key="3">
    <source>
        <dbReference type="Proteomes" id="UP000001542"/>
    </source>
</evidence>
<evidence type="ECO:0000313" key="2">
    <source>
        <dbReference type="EMBL" id="EAY12140.1"/>
    </source>
</evidence>
<organism evidence="2 3">
    <name type="scientific">Trichomonas vaginalis (strain ATCC PRA-98 / G3)</name>
    <dbReference type="NCBI Taxonomy" id="412133"/>
    <lineage>
        <taxon>Eukaryota</taxon>
        <taxon>Metamonada</taxon>
        <taxon>Parabasalia</taxon>
        <taxon>Trichomonadida</taxon>
        <taxon>Trichomonadidae</taxon>
        <taxon>Trichomonas</taxon>
    </lineage>
</organism>
<keyword evidence="3" id="KW-1185">Reference proteome</keyword>
<name>A2E5H9_TRIV3</name>
<dbReference type="InParanoid" id="A2E5H9"/>
<sequence length="400" mass="46118">MGKVRKRRKSSSKQEDQIPNVADSGEGVFSLDSLLEVRENEKRKNQYDFSDGNNSDVMEADIPKMPDQTLERDGSIFSFCDFSYPMRVFDIINRDQSYDIHCIPELTQPQWMMMLNCLDFVEPSQTLLFSLFQELIRKRQQYIGDIILKYASNFPQNSINYTIWFDFLKEAAISCEQLSVYLLALAKPHIFMENSDYHSNSRNAELAILFIASLITPQTMFCKPFLEILSNFTTFMQITDFSQDEIDFIVNSTVELLHDQPIASISYLISYFPFTQNTCVILGQISTILALQYLGFSENFDLHFLCSNIGKIKSLCDSFSNDEIIQASAVLALAERAISCGIVKKSIFQEDLQIFIEGLQFNISNPNFHETLMIRIREQLHITRTQAELILTNHFKVTQK</sequence>
<reference evidence="2" key="1">
    <citation type="submission" date="2006-10" db="EMBL/GenBank/DDBJ databases">
        <authorList>
            <person name="Amadeo P."/>
            <person name="Zhao Q."/>
            <person name="Wortman J."/>
            <person name="Fraser-Liggett C."/>
            <person name="Carlton J."/>
        </authorList>
    </citation>
    <scope>NUCLEOTIDE SEQUENCE</scope>
    <source>
        <strain evidence="2">G3</strain>
    </source>
</reference>
<protein>
    <submittedName>
        <fullName evidence="2">Uncharacterized protein</fullName>
    </submittedName>
</protein>
<gene>
    <name evidence="2" type="ORF">TVAG_301570</name>
</gene>
<feature type="region of interest" description="Disordered" evidence="1">
    <location>
        <begin position="1"/>
        <end position="25"/>
    </location>
</feature>
<dbReference type="OrthoDB" id="10572448at2759"/>
<evidence type="ECO:0000256" key="1">
    <source>
        <dbReference type="SAM" id="MobiDB-lite"/>
    </source>
</evidence>
<dbReference type="KEGG" id="tva:4770102"/>
<reference evidence="2" key="2">
    <citation type="journal article" date="2007" name="Science">
        <title>Draft genome sequence of the sexually transmitted pathogen Trichomonas vaginalis.</title>
        <authorList>
            <person name="Carlton J.M."/>
            <person name="Hirt R.P."/>
            <person name="Silva J.C."/>
            <person name="Delcher A.L."/>
            <person name="Schatz M."/>
            <person name="Zhao Q."/>
            <person name="Wortman J.R."/>
            <person name="Bidwell S.L."/>
            <person name="Alsmark U.C.M."/>
            <person name="Besteiro S."/>
            <person name="Sicheritz-Ponten T."/>
            <person name="Noel C.J."/>
            <person name="Dacks J.B."/>
            <person name="Foster P.G."/>
            <person name="Simillion C."/>
            <person name="Van de Peer Y."/>
            <person name="Miranda-Saavedra D."/>
            <person name="Barton G.J."/>
            <person name="Westrop G.D."/>
            <person name="Mueller S."/>
            <person name="Dessi D."/>
            <person name="Fiori P.L."/>
            <person name="Ren Q."/>
            <person name="Paulsen I."/>
            <person name="Zhang H."/>
            <person name="Bastida-Corcuera F.D."/>
            <person name="Simoes-Barbosa A."/>
            <person name="Brown M.T."/>
            <person name="Hayes R.D."/>
            <person name="Mukherjee M."/>
            <person name="Okumura C.Y."/>
            <person name="Schneider R."/>
            <person name="Smith A.J."/>
            <person name="Vanacova S."/>
            <person name="Villalvazo M."/>
            <person name="Haas B.J."/>
            <person name="Pertea M."/>
            <person name="Feldblyum T.V."/>
            <person name="Utterback T.R."/>
            <person name="Shu C.L."/>
            <person name="Osoegawa K."/>
            <person name="de Jong P.J."/>
            <person name="Hrdy I."/>
            <person name="Horvathova L."/>
            <person name="Zubacova Z."/>
            <person name="Dolezal P."/>
            <person name="Malik S.B."/>
            <person name="Logsdon J.M. Jr."/>
            <person name="Henze K."/>
            <person name="Gupta A."/>
            <person name="Wang C.C."/>
            <person name="Dunne R.L."/>
            <person name="Upcroft J.A."/>
            <person name="Upcroft P."/>
            <person name="White O."/>
            <person name="Salzberg S.L."/>
            <person name="Tang P."/>
            <person name="Chiu C.-H."/>
            <person name="Lee Y.-S."/>
            <person name="Embley T.M."/>
            <person name="Coombs G.H."/>
            <person name="Mottram J.C."/>
            <person name="Tachezy J."/>
            <person name="Fraser-Liggett C.M."/>
            <person name="Johnson P.J."/>
        </authorList>
    </citation>
    <scope>NUCLEOTIDE SEQUENCE [LARGE SCALE GENOMIC DNA]</scope>
    <source>
        <strain evidence="2">G3</strain>
    </source>
</reference>
<proteinExistence type="predicted"/>